<name>D8TTS5_VOLCA</name>
<gene>
    <name evidence="2" type="ORF">VOLCADRAFT_90210</name>
</gene>
<feature type="compositionally biased region" description="Low complexity" evidence="1">
    <location>
        <begin position="423"/>
        <end position="435"/>
    </location>
</feature>
<dbReference type="AlphaFoldDB" id="D8TTS5"/>
<feature type="region of interest" description="Disordered" evidence="1">
    <location>
        <begin position="16"/>
        <end position="55"/>
    </location>
</feature>
<organism evidence="3">
    <name type="scientific">Volvox carteri f. nagariensis</name>
    <dbReference type="NCBI Taxonomy" id="3068"/>
    <lineage>
        <taxon>Eukaryota</taxon>
        <taxon>Viridiplantae</taxon>
        <taxon>Chlorophyta</taxon>
        <taxon>core chlorophytes</taxon>
        <taxon>Chlorophyceae</taxon>
        <taxon>CS clade</taxon>
        <taxon>Chlamydomonadales</taxon>
        <taxon>Volvocaceae</taxon>
        <taxon>Volvox</taxon>
    </lineage>
</organism>
<dbReference type="GeneID" id="9619087"/>
<dbReference type="STRING" id="3068.D8TTS5"/>
<evidence type="ECO:0000313" key="2">
    <source>
        <dbReference type="EMBL" id="EFJ48914.1"/>
    </source>
</evidence>
<sequence>MCPGTIVPAIQVQLSPGGQRAGLPARVNGSSISGNEVRNSAKAVKKNSKDDPPPQATAAAAVAANVPPTCPRKQVGGTYIVGTSTSHRHSIPPPPQPPTPSPTFSSCLPSPSVLALPPPGALSAASAATSAAACSGTTGGGAASAATVACAASPIGALAVAPKPLAKMPSLRLCRSGSGGGRTQCQRRMRVIAAAWRAGSPGGSTCHEQNSNAVYGSGWEVRRAVGATAATAAAAAALDGSGGSDGVSFGGDTGGVGSGGGGTDGGTPFLEFPTAEVRMSMVSERAAATCALGPGIAERMQADCIRAVRSWCKLGYGDHIVVHVEHQQLASAPGLLSSAAVAFAGPDGRRHAAIAVSVGVLTAAGPAAVAAPPPLQPPSPSRESVSRQFAPTPADDSAAAAAATTESGPTLDLSPQRRLQRPAAAAHVAPGSSAPSLDPLPGLSLHWGCSYGPGQRWHAAAPGWHTLPAVSYDAGKGAWQTPLAVRQAIPLDLDSDLDPASGGCGGTSSSPGQWVAVYSLVLQLPWEGPIRDGGLCFVLKTARNQWIKARVLPAAGAGRTGSGHGGNSPAGGGGGVEADFWIPCSSIPVAANGVPLLPDVFRMSHSDSLPQEPNDATRNRDRARIQ</sequence>
<feature type="region of interest" description="Disordered" evidence="1">
    <location>
        <begin position="604"/>
        <end position="626"/>
    </location>
</feature>
<dbReference type="Proteomes" id="UP000001058">
    <property type="component" value="Unassembled WGS sequence"/>
</dbReference>
<feature type="region of interest" description="Disordered" evidence="1">
    <location>
        <begin position="371"/>
        <end position="435"/>
    </location>
</feature>
<feature type="compositionally biased region" description="Pro residues" evidence="1">
    <location>
        <begin position="371"/>
        <end position="380"/>
    </location>
</feature>
<dbReference type="EMBL" id="GL378337">
    <property type="protein sequence ID" value="EFJ48914.1"/>
    <property type="molecule type" value="Genomic_DNA"/>
</dbReference>
<protein>
    <submittedName>
        <fullName evidence="2">Uncharacterized protein</fullName>
    </submittedName>
</protein>
<dbReference type="OrthoDB" id="525529at2759"/>
<dbReference type="RefSeq" id="XP_002949811.1">
    <property type="nucleotide sequence ID" value="XM_002949765.1"/>
</dbReference>
<reference evidence="2 3" key="1">
    <citation type="journal article" date="2010" name="Science">
        <title>Genomic analysis of organismal complexity in the multicellular green alga Volvox carteri.</title>
        <authorList>
            <person name="Prochnik S.E."/>
            <person name="Umen J."/>
            <person name="Nedelcu A.M."/>
            <person name="Hallmann A."/>
            <person name="Miller S.M."/>
            <person name="Nishii I."/>
            <person name="Ferris P."/>
            <person name="Kuo A."/>
            <person name="Mitros T."/>
            <person name="Fritz-Laylin L.K."/>
            <person name="Hellsten U."/>
            <person name="Chapman J."/>
            <person name="Simakov O."/>
            <person name="Rensing S.A."/>
            <person name="Terry A."/>
            <person name="Pangilinan J."/>
            <person name="Kapitonov V."/>
            <person name="Jurka J."/>
            <person name="Salamov A."/>
            <person name="Shapiro H."/>
            <person name="Schmutz J."/>
            <person name="Grimwood J."/>
            <person name="Lindquist E."/>
            <person name="Lucas S."/>
            <person name="Grigoriev I.V."/>
            <person name="Schmitt R."/>
            <person name="Kirk D."/>
            <person name="Rokhsar D.S."/>
        </authorList>
    </citation>
    <scope>NUCLEOTIDE SEQUENCE [LARGE SCALE GENOMIC DNA]</scope>
    <source>
        <strain evidence="3">f. Nagariensis / Eve</strain>
    </source>
</reference>
<evidence type="ECO:0000256" key="1">
    <source>
        <dbReference type="SAM" id="MobiDB-lite"/>
    </source>
</evidence>
<feature type="compositionally biased region" description="Low complexity" evidence="1">
    <location>
        <begin position="390"/>
        <end position="405"/>
    </location>
</feature>
<keyword evidence="3" id="KW-1185">Reference proteome</keyword>
<feature type="compositionally biased region" description="Basic and acidic residues" evidence="1">
    <location>
        <begin position="615"/>
        <end position="626"/>
    </location>
</feature>
<evidence type="ECO:0000313" key="3">
    <source>
        <dbReference type="Proteomes" id="UP000001058"/>
    </source>
</evidence>
<proteinExistence type="predicted"/>
<feature type="compositionally biased region" description="Pro residues" evidence="1">
    <location>
        <begin position="91"/>
        <end position="101"/>
    </location>
</feature>
<accession>D8TTS5</accession>
<feature type="compositionally biased region" description="Polar residues" evidence="1">
    <location>
        <begin position="28"/>
        <end position="38"/>
    </location>
</feature>
<dbReference type="KEGG" id="vcn:VOLCADRAFT_90210"/>
<dbReference type="InParanoid" id="D8TTS5"/>
<feature type="region of interest" description="Disordered" evidence="1">
    <location>
        <begin position="83"/>
        <end position="106"/>
    </location>
</feature>